<comment type="caution">
    <text evidence="1">The sequence shown here is derived from an EMBL/GenBank/DDBJ whole genome shotgun (WGS) entry which is preliminary data.</text>
</comment>
<proteinExistence type="predicted"/>
<gene>
    <name evidence="1" type="ORF">LTR16_001391</name>
</gene>
<feature type="non-terminal residue" evidence="1">
    <location>
        <position position="201"/>
    </location>
</feature>
<protein>
    <submittedName>
        <fullName evidence="1">Uncharacterized protein</fullName>
    </submittedName>
</protein>
<reference evidence="1 2" key="1">
    <citation type="submission" date="2023-08" db="EMBL/GenBank/DDBJ databases">
        <title>Black Yeasts Isolated from many extreme environments.</title>
        <authorList>
            <person name="Coleine C."/>
            <person name="Stajich J.E."/>
            <person name="Selbmann L."/>
        </authorList>
    </citation>
    <scope>NUCLEOTIDE SEQUENCE [LARGE SCALE GENOMIC DNA]</scope>
    <source>
        <strain evidence="1 2">CCFEE 536</strain>
    </source>
</reference>
<name>A0ABR0LQA2_9PEZI</name>
<evidence type="ECO:0000313" key="2">
    <source>
        <dbReference type="Proteomes" id="UP001357485"/>
    </source>
</evidence>
<evidence type="ECO:0000313" key="1">
    <source>
        <dbReference type="EMBL" id="KAK5201808.1"/>
    </source>
</evidence>
<sequence>MTRELFSGSYDAHVLVTARRIRESEVFQRVKSEWPTVTDVDPLLFRNQKRVTKAELEAMRKVIVRKGYSLEQTRTAVNRRILQRLENCLKDCRTSQLLTPTPNDYIKIVVDNISGTQSLTREEFDRASARIGQRVVLSNDGMLAKEMDVQVTRNVEEEGAVRDPGQDSPLTELNDDRFLDLQQQYEVDTMGLESGTWIGAA</sequence>
<keyword evidence="2" id="KW-1185">Reference proteome</keyword>
<dbReference type="EMBL" id="JAVRRA010016484">
    <property type="protein sequence ID" value="KAK5201808.1"/>
    <property type="molecule type" value="Genomic_DNA"/>
</dbReference>
<dbReference type="Proteomes" id="UP001357485">
    <property type="component" value="Unassembled WGS sequence"/>
</dbReference>
<accession>A0ABR0LQA2</accession>
<organism evidence="1 2">
    <name type="scientific">Cryomyces antarcticus</name>
    <dbReference type="NCBI Taxonomy" id="329879"/>
    <lineage>
        <taxon>Eukaryota</taxon>
        <taxon>Fungi</taxon>
        <taxon>Dikarya</taxon>
        <taxon>Ascomycota</taxon>
        <taxon>Pezizomycotina</taxon>
        <taxon>Dothideomycetes</taxon>
        <taxon>Dothideomycetes incertae sedis</taxon>
        <taxon>Cryomyces</taxon>
    </lineage>
</organism>